<gene>
    <name evidence="11" type="ORF">FHS34_003856</name>
</gene>
<keyword evidence="3" id="KW-0964">Secreted</keyword>
<keyword evidence="5" id="KW-0130">Cell adhesion</keyword>
<evidence type="ECO:0000256" key="6">
    <source>
        <dbReference type="ARBA" id="ARBA00023087"/>
    </source>
</evidence>
<keyword evidence="12" id="KW-1185">Reference proteome</keyword>
<evidence type="ECO:0000256" key="4">
    <source>
        <dbReference type="ARBA" id="ARBA00022729"/>
    </source>
</evidence>
<dbReference type="Proteomes" id="UP000585836">
    <property type="component" value="Unassembled WGS sequence"/>
</dbReference>
<feature type="domain" description="Chaplin" evidence="10">
    <location>
        <begin position="99"/>
        <end position="139"/>
    </location>
</feature>
<dbReference type="AlphaFoldDB" id="A0A7W9PWG1"/>
<evidence type="ECO:0000256" key="7">
    <source>
        <dbReference type="PROSITE-ProRule" id="PRU01232"/>
    </source>
</evidence>
<keyword evidence="4 9" id="KW-0732">Signal</keyword>
<sequence>MIAIAVASGAMAVAAPVYADSAAEGSASGSPGLISGNDIQLPVHLPVSVCGNTVNVVGLLNPAAGNRCANTDGDSGKAAAKEGATASGGAKAVGAAQGSPGVVSGNGIQLPVDLPVNVSGNSVNVVGALNPVFGNQSVNTSDDHPEAPKTPSPEPTTPQPPTRVTPPVRHLPPATHPAPKPSPVVVRQRTTGALASTGADNTWAAAAASMASLMGGAVLYRRFRSRPAGRQG</sequence>
<dbReference type="PROSITE" id="PS51884">
    <property type="entry name" value="CHAPLIN"/>
    <property type="match status" value="2"/>
</dbReference>
<evidence type="ECO:0000313" key="11">
    <source>
        <dbReference type="EMBL" id="MBB5928387.1"/>
    </source>
</evidence>
<feature type="domain" description="Chaplin" evidence="10">
    <location>
        <begin position="30"/>
        <end position="70"/>
    </location>
</feature>
<evidence type="ECO:0000259" key="10">
    <source>
        <dbReference type="PROSITE" id="PS51884"/>
    </source>
</evidence>
<accession>A0A7W9PWG1</accession>
<comment type="subcellular location">
    <subcellularLocation>
        <location evidence="1">Secreted</location>
        <location evidence="1">Cell wall</location>
    </subcellularLocation>
</comment>
<evidence type="ECO:0000256" key="2">
    <source>
        <dbReference type="ARBA" id="ARBA00022512"/>
    </source>
</evidence>
<evidence type="ECO:0000256" key="5">
    <source>
        <dbReference type="ARBA" id="ARBA00022889"/>
    </source>
</evidence>
<reference evidence="11 12" key="1">
    <citation type="submission" date="2020-08" db="EMBL/GenBank/DDBJ databases">
        <title>Genomic Encyclopedia of Type Strains, Phase III (KMG-III): the genomes of soil and plant-associated and newly described type strains.</title>
        <authorList>
            <person name="Whitman W."/>
        </authorList>
    </citation>
    <scope>NUCLEOTIDE SEQUENCE [LARGE SCALE GENOMIC DNA]</scope>
    <source>
        <strain evidence="11 12">CECT 3313</strain>
    </source>
</reference>
<evidence type="ECO:0000256" key="9">
    <source>
        <dbReference type="SAM" id="SignalP"/>
    </source>
</evidence>
<feature type="region of interest" description="Disordered" evidence="8">
    <location>
        <begin position="134"/>
        <end position="185"/>
    </location>
</feature>
<comment type="caution">
    <text evidence="11">The sequence shown here is derived from an EMBL/GenBank/DDBJ whole genome shotgun (WGS) entry which is preliminary data.</text>
</comment>
<dbReference type="NCBIfam" id="TIGR01167">
    <property type="entry name" value="LPXTG_anchor"/>
    <property type="match status" value="1"/>
</dbReference>
<evidence type="ECO:0000256" key="8">
    <source>
        <dbReference type="SAM" id="MobiDB-lite"/>
    </source>
</evidence>
<dbReference type="Pfam" id="PF03777">
    <property type="entry name" value="ChpA-C"/>
    <property type="match status" value="2"/>
</dbReference>
<proteinExistence type="predicted"/>
<dbReference type="GO" id="GO:0007155">
    <property type="term" value="P:cell adhesion"/>
    <property type="evidence" value="ECO:0007669"/>
    <property type="project" value="UniProtKB-KW"/>
</dbReference>
<organism evidence="11 12">
    <name type="scientific">Streptomyces echinatus</name>
    <dbReference type="NCBI Taxonomy" id="67293"/>
    <lineage>
        <taxon>Bacteria</taxon>
        <taxon>Bacillati</taxon>
        <taxon>Actinomycetota</taxon>
        <taxon>Actinomycetes</taxon>
        <taxon>Kitasatosporales</taxon>
        <taxon>Streptomycetaceae</taxon>
        <taxon>Streptomyces</taxon>
    </lineage>
</organism>
<protein>
    <submittedName>
        <fullName evidence="11">LPXTG-motif cell wall-anchored protein</fullName>
    </submittedName>
</protein>
<keyword evidence="2" id="KW-0134">Cell wall</keyword>
<evidence type="ECO:0000256" key="3">
    <source>
        <dbReference type="ARBA" id="ARBA00022525"/>
    </source>
</evidence>
<feature type="signal peptide" evidence="9">
    <location>
        <begin position="1"/>
        <end position="19"/>
    </location>
</feature>
<keyword evidence="6 7" id="KW-0034">Amyloid</keyword>
<name>A0A7W9PWG1_9ACTN</name>
<evidence type="ECO:0000313" key="12">
    <source>
        <dbReference type="Proteomes" id="UP000585836"/>
    </source>
</evidence>
<dbReference type="RefSeq" id="WP_184966864.1">
    <property type="nucleotide sequence ID" value="NZ_BAAAWF010000038.1"/>
</dbReference>
<evidence type="ECO:0000256" key="1">
    <source>
        <dbReference type="ARBA" id="ARBA00004191"/>
    </source>
</evidence>
<dbReference type="EMBL" id="JACHJK010000006">
    <property type="protein sequence ID" value="MBB5928387.1"/>
    <property type="molecule type" value="Genomic_DNA"/>
</dbReference>
<feature type="chain" id="PRO_5031257592" evidence="9">
    <location>
        <begin position="20"/>
        <end position="232"/>
    </location>
</feature>
<dbReference type="InterPro" id="IPR005528">
    <property type="entry name" value="ChpA-H"/>
</dbReference>
<feature type="compositionally biased region" description="Pro residues" evidence="8">
    <location>
        <begin position="148"/>
        <end position="164"/>
    </location>
</feature>